<dbReference type="FunFam" id="3.30.160.60:FF:001534">
    <property type="entry name" value="zinc finger protein 227 isoform X1"/>
    <property type="match status" value="2"/>
</dbReference>
<evidence type="ECO:0000259" key="14">
    <source>
        <dbReference type="PROSITE" id="PS50157"/>
    </source>
</evidence>
<keyword evidence="4" id="KW-0479">Metal-binding</keyword>
<feature type="domain" description="C2H2-type" evidence="14">
    <location>
        <begin position="582"/>
        <end position="609"/>
    </location>
</feature>
<feature type="domain" description="C2H2-type" evidence="14">
    <location>
        <begin position="443"/>
        <end position="470"/>
    </location>
</feature>
<evidence type="ECO:0000256" key="3">
    <source>
        <dbReference type="ARBA" id="ARBA00006991"/>
    </source>
</evidence>
<evidence type="ECO:0000256" key="13">
    <source>
        <dbReference type="SAM" id="MobiDB-lite"/>
    </source>
</evidence>
<feature type="domain" description="C2H2-type" evidence="14">
    <location>
        <begin position="638"/>
        <end position="665"/>
    </location>
</feature>
<dbReference type="Proteomes" id="UP000009136">
    <property type="component" value="Chromosome 15"/>
</dbReference>
<evidence type="ECO:0000256" key="9">
    <source>
        <dbReference type="ARBA" id="ARBA00023125"/>
    </source>
</evidence>
<dbReference type="FunFam" id="3.30.160.60:FF:000725">
    <property type="entry name" value="zinc finger protein 205 isoform X1"/>
    <property type="match status" value="1"/>
</dbReference>
<organism evidence="16 17">
    <name type="scientific">Bos taurus</name>
    <name type="common">Bovine</name>
    <dbReference type="NCBI Taxonomy" id="9913"/>
    <lineage>
        <taxon>Eukaryota</taxon>
        <taxon>Metazoa</taxon>
        <taxon>Chordata</taxon>
        <taxon>Craniata</taxon>
        <taxon>Vertebrata</taxon>
        <taxon>Euteleostomi</taxon>
        <taxon>Mammalia</taxon>
        <taxon>Eutheria</taxon>
        <taxon>Laurasiatheria</taxon>
        <taxon>Artiodactyla</taxon>
        <taxon>Ruminantia</taxon>
        <taxon>Pecora</taxon>
        <taxon>Bovidae</taxon>
        <taxon>Bovinae</taxon>
        <taxon>Bos</taxon>
    </lineage>
</organism>
<dbReference type="SMART" id="SM00355">
    <property type="entry name" value="ZnF_C2H2"/>
    <property type="match status" value="10"/>
</dbReference>
<dbReference type="FunFam" id="3.30.160.60:FF:000023">
    <property type="entry name" value="zinc finger protein 37 homolog"/>
    <property type="match status" value="1"/>
</dbReference>
<dbReference type="GO" id="GO:0008270">
    <property type="term" value="F:zinc ion binding"/>
    <property type="evidence" value="ECO:0007669"/>
    <property type="project" value="UniProtKB-KW"/>
</dbReference>
<name>A0AAA9SWU7_BOVIN</name>
<feature type="domain" description="KRAB" evidence="15">
    <location>
        <begin position="200"/>
        <end position="302"/>
    </location>
</feature>
<comment type="subcellular location">
    <subcellularLocation>
        <location evidence="2">Nucleus</location>
    </subcellularLocation>
</comment>
<evidence type="ECO:0000256" key="11">
    <source>
        <dbReference type="ARBA" id="ARBA00023242"/>
    </source>
</evidence>
<dbReference type="GeneTree" id="ENSGT00940000163179"/>
<dbReference type="InterPro" id="IPR036236">
    <property type="entry name" value="Znf_C2H2_sf"/>
</dbReference>
<dbReference type="FunFam" id="3.30.160.60:FF:000663">
    <property type="entry name" value="Zinc finger protein 45"/>
    <property type="match status" value="1"/>
</dbReference>
<evidence type="ECO:0000256" key="2">
    <source>
        <dbReference type="ARBA" id="ARBA00004123"/>
    </source>
</evidence>
<dbReference type="FunFam" id="3.30.160.60:FF:000874">
    <property type="entry name" value="zinc finger protein 235 isoform X1"/>
    <property type="match status" value="1"/>
</dbReference>
<feature type="domain" description="C2H2-type" evidence="14">
    <location>
        <begin position="666"/>
        <end position="693"/>
    </location>
</feature>
<feature type="domain" description="C2H2-type" evidence="14">
    <location>
        <begin position="722"/>
        <end position="749"/>
    </location>
</feature>
<accession>A0AAA9SWU7</accession>
<evidence type="ECO:0000256" key="5">
    <source>
        <dbReference type="ARBA" id="ARBA00022737"/>
    </source>
</evidence>
<evidence type="ECO:0000256" key="12">
    <source>
        <dbReference type="PROSITE-ProRule" id="PRU00042"/>
    </source>
</evidence>
<keyword evidence="5" id="KW-0677">Repeat</keyword>
<reference evidence="16" key="3">
    <citation type="submission" date="2025-09" db="UniProtKB">
        <authorList>
            <consortium name="Ensembl"/>
        </authorList>
    </citation>
    <scope>IDENTIFICATION</scope>
    <source>
        <strain evidence="16">Hereford</strain>
    </source>
</reference>
<dbReference type="FunFam" id="3.30.160.60:FF:004808">
    <property type="match status" value="1"/>
</dbReference>
<dbReference type="AlphaFoldDB" id="A0AAA9SWU7"/>
<evidence type="ECO:0000256" key="6">
    <source>
        <dbReference type="ARBA" id="ARBA00022771"/>
    </source>
</evidence>
<dbReference type="InterPro" id="IPR001909">
    <property type="entry name" value="KRAB"/>
</dbReference>
<evidence type="ECO:0000256" key="4">
    <source>
        <dbReference type="ARBA" id="ARBA00022723"/>
    </source>
</evidence>
<dbReference type="FunFam" id="3.30.160.60:FF:002357">
    <property type="entry name" value="Zinc finger protein 782"/>
    <property type="match status" value="1"/>
</dbReference>
<dbReference type="FunFam" id="3.30.160.60:FF:002073">
    <property type="entry name" value="Zinc finger protein 214"/>
    <property type="match status" value="1"/>
</dbReference>
<keyword evidence="17" id="KW-1185">Reference proteome</keyword>
<evidence type="ECO:0000259" key="15">
    <source>
        <dbReference type="PROSITE" id="PS50805"/>
    </source>
</evidence>
<dbReference type="Gene3D" id="3.30.160.60">
    <property type="entry name" value="Classic Zinc Finger"/>
    <property type="match status" value="11"/>
</dbReference>
<evidence type="ECO:0000256" key="8">
    <source>
        <dbReference type="ARBA" id="ARBA00023015"/>
    </source>
</evidence>
<feature type="domain" description="C2H2-type" evidence="14">
    <location>
        <begin position="610"/>
        <end position="637"/>
    </location>
</feature>
<dbReference type="InterPro" id="IPR013087">
    <property type="entry name" value="Znf_C2H2_type"/>
</dbReference>
<dbReference type="PANTHER" id="PTHR24404:SF100">
    <property type="entry name" value="ZINC FINGER PROTEIN 501"/>
    <property type="match status" value="1"/>
</dbReference>
<feature type="compositionally biased region" description="Polar residues" evidence="13">
    <location>
        <begin position="122"/>
        <end position="143"/>
    </location>
</feature>
<feature type="compositionally biased region" description="Basic and acidic residues" evidence="13">
    <location>
        <begin position="100"/>
        <end position="121"/>
    </location>
</feature>
<evidence type="ECO:0000313" key="16">
    <source>
        <dbReference type="Ensembl" id="ENSBTAP00000089791.1"/>
    </source>
</evidence>
<dbReference type="GO" id="GO:0005634">
    <property type="term" value="C:nucleus"/>
    <property type="evidence" value="ECO:0007669"/>
    <property type="project" value="UniProtKB-SubCell"/>
</dbReference>
<comment type="function">
    <text evidence="1">May be involved in transcriptional regulation.</text>
</comment>
<evidence type="ECO:0000256" key="1">
    <source>
        <dbReference type="ARBA" id="ARBA00003767"/>
    </source>
</evidence>
<evidence type="ECO:0000256" key="7">
    <source>
        <dbReference type="ARBA" id="ARBA00022833"/>
    </source>
</evidence>
<keyword evidence="9" id="KW-0238">DNA-binding</keyword>
<dbReference type="CDD" id="cd07765">
    <property type="entry name" value="KRAB_A-box"/>
    <property type="match status" value="1"/>
</dbReference>
<dbReference type="PROSITE" id="PS00028">
    <property type="entry name" value="ZINC_FINGER_C2H2_1"/>
    <property type="match status" value="7"/>
</dbReference>
<feature type="domain" description="C2H2-type" evidence="14">
    <location>
        <begin position="530"/>
        <end position="553"/>
    </location>
</feature>
<keyword evidence="10" id="KW-0804">Transcription</keyword>
<gene>
    <name evidence="16" type="primary">ZNF214</name>
</gene>
<dbReference type="PANTHER" id="PTHR24404">
    <property type="entry name" value="ZINC FINGER PROTEIN"/>
    <property type="match status" value="1"/>
</dbReference>
<feature type="region of interest" description="Disordered" evidence="13">
    <location>
        <begin position="96"/>
        <end position="143"/>
    </location>
</feature>
<feature type="domain" description="C2H2-type" evidence="14">
    <location>
        <begin position="499"/>
        <end position="526"/>
    </location>
</feature>
<sequence length="802" mass="93733">MAQAHPRFKVHSVVHGPPALEHWWFKTMPPLRSFWPIRRHVLRRAPFLPRPLPSPWERSECPVPGLRLWFWSNRVADIVWTEYLSWSLFLSRGSVGDADSQEHRTRSRQGREELWRKREGQVSRSRSGLEISDSSVGTCDQQGRTRVSKTNAPILQLSLLNTPHFPRKGAQRRKEWSLFPSQSDPGLLLPGKLIFDQMAVTFEDVTVIFTWEEWKFLDSSQKKLYREVMWENYTNVMLVGNWKESCKPQEERFRYLDHENLSCWQGWKTARTPIYENKNYVEMVQGIDSKALKQQHLSHYQEWSTLPTQVAGYGNYELTFESKSPRNLKYTKCIPCQSLERKHSEDDGRKIYVSDSCGFQGLRYPVGISRKNLSLEKEQKLIRQHSIPGQEAFPEYIGEICQNDLLKGSMEEKYCGCKKCKEIYYWNSQCVLHKRNQLGEKFYPCSISPTWFPQRSDLYRHPRIHTGKQLYRCDEVASNLSQSFGVHFHQRAHPGEAPYVCNLCSNSFSQIPRLHHDQRIHLEEKLYKLQCDKDLGRNSLLHIHQRLHIGEKPFKCDQCGKSFSRSSVLHVHQRVHTGEKPYKRDECGKGFSQSSNLRIHQLVHTGEKSYKCGDCGKGFTQRSNLQIHQRVHTGEKPYKCDNCGKDFSHSSDLRIHQRVHTGEKPYICHECGKGFSKSSKLHTHQRVHTGEKPYKCEQCGKGFSQRSHLLIHQRVHTGEKPYRCDDCGKGFSHSSNLHIHQRIHTGEKPYQCAKCGKGFSHSSALRIHQRVHTGEKTYKCHEYYKGFNQNSHLYNNCRRETL</sequence>
<feature type="domain" description="C2H2-type" evidence="14">
    <location>
        <begin position="554"/>
        <end position="581"/>
    </location>
</feature>
<dbReference type="FunFam" id="3.30.160.60:FF:000726">
    <property type="entry name" value="Zinc finger protein 214"/>
    <property type="match status" value="1"/>
</dbReference>
<proteinExistence type="inferred from homology"/>
<comment type="similarity">
    <text evidence="3">Belongs to the krueppel C2H2-type zinc-finger protein family.</text>
</comment>
<keyword evidence="7" id="KW-0862">Zinc</keyword>
<dbReference type="InterPro" id="IPR036051">
    <property type="entry name" value="KRAB_dom_sf"/>
</dbReference>
<dbReference type="SUPFAM" id="SSF57667">
    <property type="entry name" value="beta-beta-alpha zinc fingers"/>
    <property type="match status" value="8"/>
</dbReference>
<dbReference type="Pfam" id="PF01352">
    <property type="entry name" value="KRAB"/>
    <property type="match status" value="1"/>
</dbReference>
<evidence type="ECO:0000313" key="17">
    <source>
        <dbReference type="Proteomes" id="UP000009136"/>
    </source>
</evidence>
<dbReference type="GO" id="GO:0003677">
    <property type="term" value="F:DNA binding"/>
    <property type="evidence" value="ECO:0007669"/>
    <property type="project" value="UniProtKB-KW"/>
</dbReference>
<keyword evidence="6 12" id="KW-0863">Zinc-finger</keyword>
<keyword evidence="11" id="KW-0539">Nucleus</keyword>
<dbReference type="Ensembl" id="ENSBTAT00000127685.1">
    <property type="protein sequence ID" value="ENSBTAP00000089791.1"/>
    <property type="gene ID" value="ENSBTAG00000020289.8"/>
</dbReference>
<dbReference type="InterPro" id="IPR050589">
    <property type="entry name" value="Ikaros_C2H2-ZF"/>
</dbReference>
<dbReference type="Pfam" id="PF00096">
    <property type="entry name" value="zf-C2H2"/>
    <property type="match status" value="8"/>
</dbReference>
<dbReference type="SUPFAM" id="SSF109640">
    <property type="entry name" value="KRAB domain (Kruppel-associated box)"/>
    <property type="match status" value="1"/>
</dbReference>
<dbReference type="SMART" id="SM00349">
    <property type="entry name" value="KRAB"/>
    <property type="match status" value="1"/>
</dbReference>
<dbReference type="Gene3D" id="6.10.140.140">
    <property type="match status" value="1"/>
</dbReference>
<keyword evidence="8" id="KW-0805">Transcription regulation</keyword>
<dbReference type="PROSITE" id="PS50157">
    <property type="entry name" value="ZINC_FINGER_C2H2_2"/>
    <property type="match status" value="12"/>
</dbReference>
<dbReference type="GO" id="GO:0006355">
    <property type="term" value="P:regulation of DNA-templated transcription"/>
    <property type="evidence" value="ECO:0007669"/>
    <property type="project" value="InterPro"/>
</dbReference>
<feature type="domain" description="C2H2-type" evidence="14">
    <location>
        <begin position="471"/>
        <end position="498"/>
    </location>
</feature>
<reference evidence="16" key="2">
    <citation type="submission" date="2025-08" db="UniProtKB">
        <authorList>
            <consortium name="Ensembl"/>
        </authorList>
    </citation>
    <scope>IDENTIFICATION</scope>
    <source>
        <strain evidence="16">Hereford</strain>
    </source>
</reference>
<reference evidence="16" key="1">
    <citation type="submission" date="2018-03" db="EMBL/GenBank/DDBJ databases">
        <title>ARS-UCD1.2.</title>
        <authorList>
            <person name="Rosen B.D."/>
            <person name="Bickhart D.M."/>
            <person name="Koren S."/>
            <person name="Schnabel R.D."/>
            <person name="Hall R."/>
            <person name="Zimin A."/>
            <person name="Dreischer C."/>
            <person name="Schultheiss S."/>
            <person name="Schroeder S.G."/>
            <person name="Elsik C.G."/>
            <person name="Couldrey C."/>
            <person name="Liu G.E."/>
            <person name="Van Tassell C.P."/>
            <person name="Phillippy A.M."/>
            <person name="Smith T.P.L."/>
            <person name="Medrano J.F."/>
        </authorList>
    </citation>
    <scope>NUCLEOTIDE SEQUENCE [LARGE SCALE GENOMIC DNA]</scope>
    <source>
        <strain evidence="16">Hereford</strain>
    </source>
</reference>
<dbReference type="PROSITE" id="PS50805">
    <property type="entry name" value="KRAB"/>
    <property type="match status" value="1"/>
</dbReference>
<evidence type="ECO:0000256" key="10">
    <source>
        <dbReference type="ARBA" id="ARBA00023163"/>
    </source>
</evidence>
<feature type="domain" description="C2H2-type" evidence="14">
    <location>
        <begin position="750"/>
        <end position="777"/>
    </location>
</feature>
<feature type="domain" description="C2H2-type" evidence="14">
    <location>
        <begin position="694"/>
        <end position="721"/>
    </location>
</feature>
<protein>
    <submittedName>
        <fullName evidence="16">Zinc finger protein 214</fullName>
    </submittedName>
</protein>